<feature type="chain" id="PRO_5038988163" evidence="1">
    <location>
        <begin position="23"/>
        <end position="187"/>
    </location>
</feature>
<organism evidence="2 3">
    <name type="scientific">Tepidibacter thalassicus DSM 15285</name>
    <dbReference type="NCBI Taxonomy" id="1123350"/>
    <lineage>
        <taxon>Bacteria</taxon>
        <taxon>Bacillati</taxon>
        <taxon>Bacillota</taxon>
        <taxon>Clostridia</taxon>
        <taxon>Peptostreptococcales</taxon>
        <taxon>Peptostreptococcaceae</taxon>
        <taxon>Tepidibacter</taxon>
    </lineage>
</organism>
<dbReference type="Proteomes" id="UP000242520">
    <property type="component" value="Unassembled WGS sequence"/>
</dbReference>
<sequence>MKSSTYTIIAILSLSLTFVGCANKQAQVTPTPSNQNTGIYSPNRQANYPTNPYTGYIGKNIMPRNITRNYNTNQPLTTNLTNRSNKIASNCNKLSGVNNCTVAISGDTCLVGVDLDKNVEGNLTNDLKNKIKSTCKNTDKNIKKVVVTADADLYERIKRIGQDINSGRPLTGIGNEIQEIIRRVTPR</sequence>
<dbReference type="InterPro" id="IPR014247">
    <property type="entry name" value="Spore_lipoprot_YhcN/YlaJ"/>
</dbReference>
<protein>
    <submittedName>
        <fullName evidence="2">Sporulation lipoprotein, YhcN/YlaJ family</fullName>
    </submittedName>
</protein>
<dbReference type="EMBL" id="FQXH01000007">
    <property type="protein sequence ID" value="SHH06773.1"/>
    <property type="molecule type" value="Genomic_DNA"/>
</dbReference>
<dbReference type="InterPro" id="IPR019076">
    <property type="entry name" value="Spore_lipoprot_YhcN/YlaJ-like"/>
</dbReference>
<keyword evidence="2" id="KW-0449">Lipoprotein</keyword>
<proteinExistence type="predicted"/>
<keyword evidence="1" id="KW-0732">Signal</keyword>
<evidence type="ECO:0000313" key="3">
    <source>
        <dbReference type="Proteomes" id="UP000242520"/>
    </source>
</evidence>
<dbReference type="NCBIfam" id="TIGR02898">
    <property type="entry name" value="spore_YhcN_YlaJ"/>
    <property type="match status" value="1"/>
</dbReference>
<dbReference type="PROSITE" id="PS51257">
    <property type="entry name" value="PROKAR_LIPOPROTEIN"/>
    <property type="match status" value="1"/>
</dbReference>
<dbReference type="AlphaFoldDB" id="A0A1M5PZY3"/>
<dbReference type="GO" id="GO:0030435">
    <property type="term" value="P:sporulation resulting in formation of a cellular spore"/>
    <property type="evidence" value="ECO:0007669"/>
    <property type="project" value="InterPro"/>
</dbReference>
<keyword evidence="3" id="KW-1185">Reference proteome</keyword>
<dbReference type="RefSeq" id="WP_072723653.1">
    <property type="nucleotide sequence ID" value="NZ_FQXH01000007.1"/>
</dbReference>
<reference evidence="3" key="1">
    <citation type="submission" date="2016-11" db="EMBL/GenBank/DDBJ databases">
        <authorList>
            <person name="Varghese N."/>
            <person name="Submissions S."/>
        </authorList>
    </citation>
    <scope>NUCLEOTIDE SEQUENCE [LARGE SCALE GENOMIC DNA]</scope>
    <source>
        <strain evidence="3">DSM 15285</strain>
    </source>
</reference>
<evidence type="ECO:0000256" key="1">
    <source>
        <dbReference type="SAM" id="SignalP"/>
    </source>
</evidence>
<dbReference type="OrthoDB" id="1707228at2"/>
<evidence type="ECO:0000313" key="2">
    <source>
        <dbReference type="EMBL" id="SHH06773.1"/>
    </source>
</evidence>
<feature type="signal peptide" evidence="1">
    <location>
        <begin position="1"/>
        <end position="22"/>
    </location>
</feature>
<accession>A0A1M5PZY3</accession>
<dbReference type="STRING" id="1123350.SAMN02744040_00680"/>
<gene>
    <name evidence="2" type="ORF">SAMN02744040_00680</name>
</gene>
<dbReference type="Pfam" id="PF09580">
    <property type="entry name" value="Spore_YhcN_YlaJ"/>
    <property type="match status" value="1"/>
</dbReference>
<name>A0A1M5PZY3_9FIRM</name>